<dbReference type="PANTHER" id="PTHR14588">
    <property type="entry name" value="DDB1- AND CUL4-ASSOCIATED FACTOR 10"/>
    <property type="match status" value="1"/>
</dbReference>
<gene>
    <name evidence="6" type="ORF">TSAR_013409</name>
</gene>
<feature type="compositionally biased region" description="Acidic residues" evidence="5">
    <location>
        <begin position="919"/>
        <end position="931"/>
    </location>
</feature>
<dbReference type="PANTHER" id="PTHR14588:SF2">
    <property type="entry name" value="DDB1- AND CUL4-ASSOCIATED FACTOR 10"/>
    <property type="match status" value="1"/>
</dbReference>
<dbReference type="PROSITE" id="PS50082">
    <property type="entry name" value="WD_REPEATS_2"/>
    <property type="match status" value="2"/>
</dbReference>
<dbReference type="InterPro" id="IPR019775">
    <property type="entry name" value="WD40_repeat_CS"/>
</dbReference>
<dbReference type="Gene3D" id="2.130.10.10">
    <property type="entry name" value="YVTN repeat-like/Quinoprotein amine dehydrogenase"/>
    <property type="match status" value="1"/>
</dbReference>
<evidence type="ECO:0000256" key="2">
    <source>
        <dbReference type="ARBA" id="ARBA00022574"/>
    </source>
</evidence>
<dbReference type="AlphaFoldDB" id="A0A232FGC5"/>
<feature type="compositionally biased region" description="Polar residues" evidence="5">
    <location>
        <begin position="331"/>
        <end position="343"/>
    </location>
</feature>
<dbReference type="SUPFAM" id="SSF50978">
    <property type="entry name" value="WD40 repeat-like"/>
    <property type="match status" value="1"/>
</dbReference>
<keyword evidence="2 4" id="KW-0853">WD repeat</keyword>
<reference evidence="6 7" key="1">
    <citation type="journal article" date="2017" name="Curr. Biol.">
        <title>The Evolution of Venom by Co-option of Single-Copy Genes.</title>
        <authorList>
            <person name="Martinson E.O."/>
            <person name="Mrinalini"/>
            <person name="Kelkar Y.D."/>
            <person name="Chang C.H."/>
            <person name="Werren J.H."/>
        </authorList>
    </citation>
    <scope>NUCLEOTIDE SEQUENCE [LARGE SCALE GENOMIC DNA]</scope>
    <source>
        <strain evidence="6 7">Alberta</strain>
        <tissue evidence="6">Whole body</tissue>
    </source>
</reference>
<keyword evidence="3" id="KW-0677">Repeat</keyword>
<evidence type="ECO:0000256" key="5">
    <source>
        <dbReference type="SAM" id="MobiDB-lite"/>
    </source>
</evidence>
<feature type="compositionally biased region" description="Basic and acidic residues" evidence="5">
    <location>
        <begin position="872"/>
        <end position="899"/>
    </location>
</feature>
<dbReference type="PROSITE" id="PS00678">
    <property type="entry name" value="WD_REPEATS_1"/>
    <property type="match status" value="1"/>
</dbReference>
<dbReference type="OrthoDB" id="20669at2759"/>
<evidence type="ECO:0000313" key="6">
    <source>
        <dbReference type="EMBL" id="OXU29816.1"/>
    </source>
</evidence>
<proteinExistence type="inferred from homology"/>
<dbReference type="SMART" id="SM00320">
    <property type="entry name" value="WD40"/>
    <property type="match status" value="4"/>
</dbReference>
<feature type="region of interest" description="Disordered" evidence="5">
    <location>
        <begin position="391"/>
        <end position="437"/>
    </location>
</feature>
<feature type="region of interest" description="Disordered" evidence="5">
    <location>
        <begin position="861"/>
        <end position="973"/>
    </location>
</feature>
<evidence type="ECO:0000256" key="3">
    <source>
        <dbReference type="ARBA" id="ARBA00022737"/>
    </source>
</evidence>
<dbReference type="FunFam" id="2.130.10.10:FF:000661">
    <property type="entry name" value="Uncharacterized protein, isoform A"/>
    <property type="match status" value="1"/>
</dbReference>
<organism evidence="6 7">
    <name type="scientific">Trichomalopsis sarcophagae</name>
    <dbReference type="NCBI Taxonomy" id="543379"/>
    <lineage>
        <taxon>Eukaryota</taxon>
        <taxon>Metazoa</taxon>
        <taxon>Ecdysozoa</taxon>
        <taxon>Arthropoda</taxon>
        <taxon>Hexapoda</taxon>
        <taxon>Insecta</taxon>
        <taxon>Pterygota</taxon>
        <taxon>Neoptera</taxon>
        <taxon>Endopterygota</taxon>
        <taxon>Hymenoptera</taxon>
        <taxon>Apocrita</taxon>
        <taxon>Proctotrupomorpha</taxon>
        <taxon>Chalcidoidea</taxon>
        <taxon>Pteromalidae</taxon>
        <taxon>Pteromalinae</taxon>
        <taxon>Trichomalopsis</taxon>
    </lineage>
</organism>
<dbReference type="InterPro" id="IPR039085">
    <property type="entry name" value="DCA10"/>
</dbReference>
<comment type="similarity">
    <text evidence="1">Belongs to the WD repeat DCAF10 family.</text>
</comment>
<feature type="repeat" description="WD" evidence="4">
    <location>
        <begin position="149"/>
        <end position="184"/>
    </location>
</feature>
<dbReference type="EMBL" id="NNAY01000235">
    <property type="protein sequence ID" value="OXU29816.1"/>
    <property type="molecule type" value="Genomic_DNA"/>
</dbReference>
<dbReference type="InterPro" id="IPR001680">
    <property type="entry name" value="WD40_rpt"/>
</dbReference>
<name>A0A232FGC5_9HYME</name>
<dbReference type="STRING" id="543379.A0A232FGC5"/>
<feature type="compositionally biased region" description="Low complexity" evidence="5">
    <location>
        <begin position="393"/>
        <end position="415"/>
    </location>
</feature>
<evidence type="ECO:0000313" key="7">
    <source>
        <dbReference type="Proteomes" id="UP000215335"/>
    </source>
</evidence>
<sequence>MPKLKEQISQNRAVVQARQMFNNMYVRKRELGMRFPMGHNDQFHKTLYTSIQPIMAWDHTDKLSSTIHGGVFNLEYSPDGTLLLAACEKRTVLIFDPLSRELVHSIDRAHNDCVNGVRFLDQRMFATCSDDKTVALWDARNLKQSIRTLQGHSNWVKNVEYSPKDKLLLTSGFDGVIFTWDINSFTENSCLSTRVFQTNGLMRTRLSPDATKMLICTTSGYLILIHNLNLTTLNHDLCGFKPNMYRLMQLSQTTIPVAASFTHLFSSSRPQNRVEFVTDFPPGDDAEVISSLQVHPHGWCALSRNVSSGEKSEWTCVHDIQERDESDASDIEQQQQQKNEGLRSSSSSSRFGNFAVEEFDENHPQQPSRSGITSAFVIDSANRARIVQRMTDSSAGRSGSFNSSNVAQPNRPSRNSNRRSHRSSELHRNSAVTGSARTRASNFGVVVEVVNANTDSFGVRNHDVEEEEDEANHNFAGGQFGQRRGLQNERQLNNAQRRRNSTGDNGNFSTGNVELHVNSSDVWEALVAIREARLRRESEREIHLEVDQRDNQWMPRQNSSGVSVNIPRSSHTVVIVGDRRPQSQNRQGTQIMYAIPRNHRIHQNMPRLTHYIEEPNIGKGYIKELCFSADGRLICSPFGKGLRLLAFSNQCQELADCIPSPSESSQLVEVASSYSHEDIVVSTKFSPRHCLSAANYTLGESYRAQSLSTSISSPWPLPSTRVRNIKGAVPAKTKSTGDVTSRRLLVLVADGDTGVTADGLEEIGKKSGLAGDFRDSRDFKADDAFRAPDLRSADFKADSSSFDRARTTLFKVDAGTRKKRHDWYFAAVPNFWTYQPQGYSYYGFGIPVVLIQWPSSLPMQRPHQVHSPNDGSRIKSRVDLNDMNHGDDKNFKGKEKFKDDYEEDDEHDEYDEHIRVDDERDYEEDDVVENEEPNKIRTGLYSGGKKWRPIFSSKKPDTMKMPLPTPKKRRPLEHWLQHVFPPWPKNRTVVSRN</sequence>
<dbReference type="Pfam" id="PF00400">
    <property type="entry name" value="WD40"/>
    <property type="match status" value="3"/>
</dbReference>
<feature type="region of interest" description="Disordered" evidence="5">
    <location>
        <begin position="464"/>
        <end position="485"/>
    </location>
</feature>
<feature type="compositionally biased region" description="Acidic residues" evidence="5">
    <location>
        <begin position="900"/>
        <end position="909"/>
    </location>
</feature>
<dbReference type="InterPro" id="IPR036322">
    <property type="entry name" value="WD40_repeat_dom_sf"/>
</dbReference>
<protein>
    <submittedName>
        <fullName evidence="6">Uncharacterized protein</fullName>
    </submittedName>
</protein>
<keyword evidence="7" id="KW-1185">Reference proteome</keyword>
<dbReference type="PROSITE" id="PS50294">
    <property type="entry name" value="WD_REPEATS_REGION"/>
    <property type="match status" value="1"/>
</dbReference>
<dbReference type="InterPro" id="IPR015943">
    <property type="entry name" value="WD40/YVTN_repeat-like_dom_sf"/>
</dbReference>
<dbReference type="Proteomes" id="UP000215335">
    <property type="component" value="Unassembled WGS sequence"/>
</dbReference>
<feature type="region of interest" description="Disordered" evidence="5">
    <location>
        <begin position="322"/>
        <end position="348"/>
    </location>
</feature>
<evidence type="ECO:0000256" key="1">
    <source>
        <dbReference type="ARBA" id="ARBA00005903"/>
    </source>
</evidence>
<dbReference type="GO" id="GO:0080008">
    <property type="term" value="C:Cul4-RING E3 ubiquitin ligase complex"/>
    <property type="evidence" value="ECO:0007669"/>
    <property type="project" value="TreeGrafter"/>
</dbReference>
<feature type="repeat" description="WD" evidence="4">
    <location>
        <begin position="107"/>
        <end position="147"/>
    </location>
</feature>
<comment type="caution">
    <text evidence="6">The sequence shown here is derived from an EMBL/GenBank/DDBJ whole genome shotgun (WGS) entry which is preliminary data.</text>
</comment>
<evidence type="ECO:0000256" key="4">
    <source>
        <dbReference type="PROSITE-ProRule" id="PRU00221"/>
    </source>
</evidence>
<accession>A0A232FGC5</accession>